<dbReference type="Gene3D" id="1.20.920.10">
    <property type="entry name" value="Bromodomain-like"/>
    <property type="match status" value="2"/>
</dbReference>
<dbReference type="Pfam" id="PF00439">
    <property type="entry name" value="Bromodomain"/>
    <property type="match status" value="1"/>
</dbReference>
<feature type="compositionally biased region" description="Basic and acidic residues" evidence="2">
    <location>
        <begin position="141"/>
        <end position="151"/>
    </location>
</feature>
<evidence type="ECO:0000256" key="2">
    <source>
        <dbReference type="SAM" id="MobiDB-lite"/>
    </source>
</evidence>
<dbReference type="SMART" id="SM00297">
    <property type="entry name" value="BROMO"/>
    <property type="match status" value="1"/>
</dbReference>
<proteinExistence type="predicted"/>
<keyword evidence="1" id="KW-0103">Bromodomain</keyword>
<dbReference type="VEuPathDB" id="TriTrypDB:TcIL3000.11.13770"/>
<sequence>MADSRKLLYSPEELVALVRSLDRPQENGLFSQDVLLQYPELAESYTKVCPKRCDIATATKRAANNAYGYDVHLTGLKEDVQLMVSNCIRFNGPEGPYADAARSFEKFAVEKIDAFISRKSGGRRLSSLRLAAPERQTSGKRVREGETREIEAASAESSLPRRHHLRSFKDTTGDIKANIRAESAEDGTDRETELVRLIDSLNRREDKGAFVVDVAEAYPELKTAYELACPVKMNLNIMKERARSGYYFEQQHRRRRNGVDLALYIRGSVAESLPLLRNDVELMVNNCINFNAGAPEWIRLAGSFHRFAHRKIDDFILRLAPHLRGTKTGAEVYVQNSIKPQQGEFQVKPDGDGGGKLARQEDNQLLGSDTAPSAFPPSSPQAVAVPSLLPRSGVAIEEPKASPPPVSISVVSTIVPMIEPTALQPMFATPNALRERIVSDHLHKGTLHARLISSTADNKKDKADTEGGNRTKRDTEFLQLYAPAYSCRAVLEAFLVSVHEFYRVQRESQNFVSPFTYMQDEERLYCDYVTLVTQQLERVLLVAVLYEQEKAELYDWVAEKAICQAGGGCTALPTEALHGQAPCSWLDQVHLCYLVRFLCHIPQLLGLACSEADSLSKDEYGRPHLYLTTVAQGVVGKIAKITEELLSFISNYEQKLSDIPKNSEVADETQPADIK</sequence>
<evidence type="ECO:0000313" key="4">
    <source>
        <dbReference type="EMBL" id="CCC95871.1"/>
    </source>
</evidence>
<gene>
    <name evidence="4" type="ORF">TCIL3000_11_13770</name>
</gene>
<dbReference type="EMBL" id="HE575324">
    <property type="protein sequence ID" value="CCC95871.1"/>
    <property type="molecule type" value="Genomic_DNA"/>
</dbReference>
<dbReference type="PANTHER" id="PTHR22881:SF27">
    <property type="entry name" value="BROMODOMAIN CONTAINING 7_9"/>
    <property type="match status" value="1"/>
</dbReference>
<name>G0V2J9_TRYCI</name>
<protein>
    <submittedName>
        <fullName evidence="4">Uncharacterized protein TCIL3000_11_13770</fullName>
    </submittedName>
</protein>
<evidence type="ECO:0000256" key="1">
    <source>
        <dbReference type="ARBA" id="ARBA00023117"/>
    </source>
</evidence>
<dbReference type="InterPro" id="IPR051831">
    <property type="entry name" value="Bromodomain_contain_prot"/>
</dbReference>
<feature type="region of interest" description="Disordered" evidence="2">
    <location>
        <begin position="132"/>
        <end position="158"/>
    </location>
</feature>
<dbReference type="PANTHER" id="PTHR22881">
    <property type="entry name" value="BROMODOMAIN CONTAINING PROTEIN"/>
    <property type="match status" value="1"/>
</dbReference>
<dbReference type="FunFam" id="1.20.920.10:FF:000084">
    <property type="entry name" value="Bromodomain_-__putative"/>
    <property type="match status" value="1"/>
</dbReference>
<evidence type="ECO:0000259" key="3">
    <source>
        <dbReference type="SMART" id="SM00297"/>
    </source>
</evidence>
<dbReference type="SUPFAM" id="SSF47370">
    <property type="entry name" value="Bromodomain"/>
    <property type="match status" value="2"/>
</dbReference>
<reference evidence="4" key="1">
    <citation type="journal article" date="2012" name="Proc. Natl. Acad. Sci. U.S.A.">
        <title>Antigenic diversity is generated by distinct evolutionary mechanisms in African trypanosome species.</title>
        <authorList>
            <person name="Jackson A.P."/>
            <person name="Berry A."/>
            <person name="Aslett M."/>
            <person name="Allison H.C."/>
            <person name="Burton P."/>
            <person name="Vavrova-Anderson J."/>
            <person name="Brown R."/>
            <person name="Browne H."/>
            <person name="Corton N."/>
            <person name="Hauser H."/>
            <person name="Gamble J."/>
            <person name="Gilderthorp R."/>
            <person name="Marcello L."/>
            <person name="McQuillan J."/>
            <person name="Otto T.D."/>
            <person name="Quail M.A."/>
            <person name="Sanders M.J."/>
            <person name="van Tonder A."/>
            <person name="Ginger M.L."/>
            <person name="Field M.C."/>
            <person name="Barry J.D."/>
            <person name="Hertz-Fowler C."/>
            <person name="Berriman M."/>
        </authorList>
    </citation>
    <scope>NUCLEOTIDE SEQUENCE</scope>
    <source>
        <strain evidence="4">IL3000</strain>
    </source>
</reference>
<dbReference type="InterPro" id="IPR001487">
    <property type="entry name" value="Bromodomain"/>
</dbReference>
<dbReference type="CDD" id="cd04369">
    <property type="entry name" value="Bromodomain"/>
    <property type="match status" value="1"/>
</dbReference>
<dbReference type="InterPro" id="IPR036427">
    <property type="entry name" value="Bromodomain-like_sf"/>
</dbReference>
<accession>G0V2J9</accession>
<feature type="domain" description="Bromo" evidence="3">
    <location>
        <begin position="1"/>
        <end position="117"/>
    </location>
</feature>
<dbReference type="AlphaFoldDB" id="G0V2J9"/>
<organism evidence="4">
    <name type="scientific">Trypanosoma congolense (strain IL3000)</name>
    <dbReference type="NCBI Taxonomy" id="1068625"/>
    <lineage>
        <taxon>Eukaryota</taxon>
        <taxon>Discoba</taxon>
        <taxon>Euglenozoa</taxon>
        <taxon>Kinetoplastea</taxon>
        <taxon>Metakinetoplastina</taxon>
        <taxon>Trypanosomatida</taxon>
        <taxon>Trypanosomatidae</taxon>
        <taxon>Trypanosoma</taxon>
        <taxon>Nannomonas</taxon>
    </lineage>
</organism>